<dbReference type="Proteomes" id="UP000887580">
    <property type="component" value="Unplaced"/>
</dbReference>
<protein>
    <submittedName>
        <fullName evidence="2">SH3 domain-containing protein</fullName>
    </submittedName>
</protein>
<accession>A0AC35G9K0</accession>
<organism evidence="1 2">
    <name type="scientific">Panagrolaimus sp. PS1159</name>
    <dbReference type="NCBI Taxonomy" id="55785"/>
    <lineage>
        <taxon>Eukaryota</taxon>
        <taxon>Metazoa</taxon>
        <taxon>Ecdysozoa</taxon>
        <taxon>Nematoda</taxon>
        <taxon>Chromadorea</taxon>
        <taxon>Rhabditida</taxon>
        <taxon>Tylenchina</taxon>
        <taxon>Panagrolaimomorpha</taxon>
        <taxon>Panagrolaimoidea</taxon>
        <taxon>Panagrolaimidae</taxon>
        <taxon>Panagrolaimus</taxon>
    </lineage>
</organism>
<proteinExistence type="predicted"/>
<evidence type="ECO:0000313" key="2">
    <source>
        <dbReference type="WBParaSite" id="PS1159_v2.g3125.t1"/>
    </source>
</evidence>
<sequence length="113" mass="13097">MRWKVAVFFFCFVLFFGNGIYGQNVGNKRDAADGGRDGCDMEEFLNVTKTRKFVEVPLDSYRFSYGLIFVGEEPLSFWLKIHPGNKLGFIASSIWKPKQDLKIIWKEKLFSTI</sequence>
<evidence type="ECO:0000313" key="1">
    <source>
        <dbReference type="Proteomes" id="UP000887580"/>
    </source>
</evidence>
<dbReference type="WBParaSite" id="PS1159_v2.g3125.t1">
    <property type="protein sequence ID" value="PS1159_v2.g3125.t1"/>
    <property type="gene ID" value="PS1159_v2.g3125"/>
</dbReference>
<reference evidence="2" key="1">
    <citation type="submission" date="2022-11" db="UniProtKB">
        <authorList>
            <consortium name="WormBaseParasite"/>
        </authorList>
    </citation>
    <scope>IDENTIFICATION</scope>
</reference>
<name>A0AC35G9K0_9BILA</name>